<dbReference type="NCBIfam" id="TIGR02669">
    <property type="entry name" value="SpoIID_LytB"/>
    <property type="match status" value="1"/>
</dbReference>
<dbReference type="InterPro" id="IPR051922">
    <property type="entry name" value="Bact_Sporulation_Assoc"/>
</dbReference>
<gene>
    <name evidence="2" type="primary">lytB</name>
    <name evidence="2" type="ORF">C772_00228</name>
</gene>
<dbReference type="EMBL" id="AOFT01000001">
    <property type="protein sequence ID" value="EMR07899.1"/>
    <property type="molecule type" value="Genomic_DNA"/>
</dbReference>
<sequence length="384" mass="42155">MILREGGASPPAYRGSPALPAPTPIMQSSYPYLSIMKADRLCAGPLFHISSAGHIESGMKKLIALGLIIFLFSMPILLKKTEGTAVDKPPAETGPEEAQAPEAGAACEVFLTVEGEPEPVPLEEYVVGVVSGEMPAGFSKEALKAQAIAARTYALRVTSGGKEAIRKDTAHQVYKPEAERKKEWDKDFPDKEQKVREAVTETEGKVLIHEGELISAMFHSTSNGKTETAKNYGGTDIPYLRSVESPEDADVSPRFEDSETFTLSQWNKKLGGDWNTAKFGTLRLKRNETGRVQQAEANGFTMEGREMREKLGLRSTDFDIAYDPVKKIVHVFTKGYGHGVGMSQYGAEAYAREGWPAEKILFHYYEGTTIKKLEADDPECLKSP</sequence>
<dbReference type="PATRIC" id="fig|1235279.3.peg.239"/>
<protein>
    <submittedName>
        <fullName evidence="2">Modifier protein of major autolysin</fullName>
    </submittedName>
</protein>
<proteinExistence type="predicted"/>
<evidence type="ECO:0000313" key="3">
    <source>
        <dbReference type="Proteomes" id="UP000011919"/>
    </source>
</evidence>
<accession>M7PBP5</accession>
<dbReference type="AlphaFoldDB" id="M7PBP5"/>
<evidence type="ECO:0000259" key="1">
    <source>
        <dbReference type="Pfam" id="PF08486"/>
    </source>
</evidence>
<dbReference type="STRING" id="1235279.C772_00228"/>
<dbReference type="eggNOG" id="COG2385">
    <property type="taxonomic scope" value="Bacteria"/>
</dbReference>
<reference evidence="2 3" key="1">
    <citation type="journal article" date="2013" name="Genome Announc.">
        <title>Draft Genome Sequence of Bhargavaea cecembensis Strain DSE10T, Isolated from a Deep-Sea Sediment Sample Collected at a Depth of 5,904 m from the Chagos-Laccadive Ridge System in the Indian Ocean.</title>
        <authorList>
            <person name="Shivaji S."/>
            <person name="Ara S."/>
            <person name="Begum Z."/>
            <person name="Ruth M."/>
            <person name="Singh A."/>
            <person name="Kumar Pinnaka A."/>
        </authorList>
    </citation>
    <scope>NUCLEOTIDE SEQUENCE [LARGE SCALE GENOMIC DNA]</scope>
    <source>
        <strain evidence="2 3">DSE10</strain>
    </source>
</reference>
<dbReference type="InterPro" id="IPR013486">
    <property type="entry name" value="SpoIID/LytB"/>
</dbReference>
<dbReference type="InterPro" id="IPR013693">
    <property type="entry name" value="SpoIID/LytB_N"/>
</dbReference>
<dbReference type="GO" id="GO:0030435">
    <property type="term" value="P:sporulation resulting in formation of a cellular spore"/>
    <property type="evidence" value="ECO:0007669"/>
    <property type="project" value="InterPro"/>
</dbReference>
<dbReference type="GO" id="GO:0030288">
    <property type="term" value="C:outer membrane-bounded periplasmic space"/>
    <property type="evidence" value="ECO:0007669"/>
    <property type="project" value="TreeGrafter"/>
</dbReference>
<comment type="caution">
    <text evidence="2">The sequence shown here is derived from an EMBL/GenBank/DDBJ whole genome shotgun (WGS) entry which is preliminary data.</text>
</comment>
<dbReference type="PANTHER" id="PTHR30032:SF4">
    <property type="entry name" value="AMIDASE ENHANCER"/>
    <property type="match status" value="1"/>
</dbReference>
<name>M7PBP5_9BACL</name>
<organism evidence="2 3">
    <name type="scientific">Bhargavaea cecembensis DSE10</name>
    <dbReference type="NCBI Taxonomy" id="1235279"/>
    <lineage>
        <taxon>Bacteria</taxon>
        <taxon>Bacillati</taxon>
        <taxon>Bacillota</taxon>
        <taxon>Bacilli</taxon>
        <taxon>Bacillales</taxon>
        <taxon>Caryophanaceae</taxon>
        <taxon>Bhargavaea</taxon>
    </lineage>
</organism>
<keyword evidence="3" id="KW-1185">Reference proteome</keyword>
<feature type="domain" description="Sporulation stage II protein D amidase enhancer LytB N-terminal" evidence="1">
    <location>
        <begin position="119"/>
        <end position="209"/>
    </location>
</feature>
<evidence type="ECO:0000313" key="2">
    <source>
        <dbReference type="EMBL" id="EMR07899.1"/>
    </source>
</evidence>
<dbReference type="Pfam" id="PF08486">
    <property type="entry name" value="SpoIID"/>
    <property type="match status" value="1"/>
</dbReference>
<dbReference type="InterPro" id="IPR014225">
    <property type="entry name" value="Spore_II_D_firmicutes"/>
</dbReference>
<dbReference type="Proteomes" id="UP000011919">
    <property type="component" value="Unassembled WGS sequence"/>
</dbReference>
<dbReference type="NCBIfam" id="TIGR02870">
    <property type="entry name" value="spore_II_D"/>
    <property type="match status" value="1"/>
</dbReference>
<dbReference type="PANTHER" id="PTHR30032">
    <property type="entry name" value="N-ACETYLMURAMOYL-L-ALANINE AMIDASE-RELATED"/>
    <property type="match status" value="1"/>
</dbReference>